<evidence type="ECO:0000313" key="3">
    <source>
        <dbReference type="EMBL" id="BAS19550.1"/>
    </source>
</evidence>
<keyword evidence="2" id="KW-0732">Signal</keyword>
<reference evidence="4" key="1">
    <citation type="submission" date="2015-08" db="EMBL/GenBank/DDBJ databases">
        <title>Complete genome sequence of Rothia mucilaginosa strain NUM-Rm6536.</title>
        <authorList>
            <person name="Nambu T."/>
        </authorList>
    </citation>
    <scope>NUCLEOTIDE SEQUENCE [LARGE SCALE GENOMIC DNA]</scope>
    <source>
        <strain evidence="4">NUM-Rm6536</strain>
    </source>
</reference>
<feature type="compositionally biased region" description="Basic and acidic residues" evidence="1">
    <location>
        <begin position="130"/>
        <end position="154"/>
    </location>
</feature>
<feature type="region of interest" description="Disordered" evidence="1">
    <location>
        <begin position="123"/>
        <end position="154"/>
    </location>
</feature>
<accession>A0A0K2RXN4</accession>
<evidence type="ECO:0008006" key="5">
    <source>
        <dbReference type="Google" id="ProtNLM"/>
    </source>
</evidence>
<dbReference type="EMBL" id="AP014938">
    <property type="protein sequence ID" value="BAS19550.1"/>
    <property type="molecule type" value="Genomic_DNA"/>
</dbReference>
<evidence type="ECO:0000256" key="2">
    <source>
        <dbReference type="SAM" id="SignalP"/>
    </source>
</evidence>
<dbReference type="AlphaFoldDB" id="A0A0K2RXN4"/>
<feature type="signal peptide" evidence="2">
    <location>
        <begin position="1"/>
        <end position="25"/>
    </location>
</feature>
<evidence type="ECO:0000256" key="1">
    <source>
        <dbReference type="SAM" id="MobiDB-lite"/>
    </source>
</evidence>
<organism evidence="3">
    <name type="scientific">Rothia mucilaginosa</name>
    <dbReference type="NCBI Taxonomy" id="43675"/>
    <lineage>
        <taxon>Bacteria</taxon>
        <taxon>Bacillati</taxon>
        <taxon>Actinomycetota</taxon>
        <taxon>Actinomycetes</taxon>
        <taxon>Micrococcales</taxon>
        <taxon>Micrococcaceae</taxon>
        <taxon>Rothia</taxon>
    </lineage>
</organism>
<name>A0A0K2RXN4_9MICC</name>
<evidence type="ECO:0000313" key="4">
    <source>
        <dbReference type="Proteomes" id="UP000066203"/>
    </source>
</evidence>
<dbReference type="RefSeq" id="WP_060823756.1">
    <property type="nucleotide sequence ID" value="NZ_AP014938.1"/>
</dbReference>
<dbReference type="PROSITE" id="PS51257">
    <property type="entry name" value="PROKAR_LIPOPROTEIN"/>
    <property type="match status" value="1"/>
</dbReference>
<dbReference type="PATRIC" id="fig|43675.28.peg.308"/>
<feature type="chain" id="PRO_5039075523" description="Chromosome partitioning protein ParA" evidence="2">
    <location>
        <begin position="26"/>
        <end position="284"/>
    </location>
</feature>
<feature type="region of interest" description="Disordered" evidence="1">
    <location>
        <begin position="29"/>
        <end position="51"/>
    </location>
</feature>
<proteinExistence type="predicted"/>
<gene>
    <name evidence="3" type="ORF">RM6536_0303</name>
</gene>
<dbReference type="Proteomes" id="UP000066203">
    <property type="component" value="Chromosome"/>
</dbReference>
<sequence>MRRQNTLRALAGALLPLTLVLSSCASGQPSADSSASANAEKAYSASKSPDSQAIEKVENLASLSDNVVRAYQRSLSQCMAERGFQNYKVPAGETEPPLLQTTGFEPLTVADARARGYKERSSLVTAELEEQSRTMSDAEKQALDGTEGKGGCRQEATRAVFGSEESRATIRKVYITAVHYLNNDAIFKDLGPATEKWAQCMKEHFGGDYTTPDMARLQYRQNNQDTHELAINDATCREATGLDAEQRKIAIAYLSSFLEKEQGLIEQVTTAKKTAEENARKILS</sequence>
<protein>
    <recommendedName>
        <fullName evidence="5">Chromosome partitioning protein ParA</fullName>
    </recommendedName>
</protein>